<proteinExistence type="predicted"/>
<organism evidence="1 2">
    <name type="scientific">Vigna mungo</name>
    <name type="common">Black gram</name>
    <name type="synonym">Phaseolus mungo</name>
    <dbReference type="NCBI Taxonomy" id="3915"/>
    <lineage>
        <taxon>Eukaryota</taxon>
        <taxon>Viridiplantae</taxon>
        <taxon>Streptophyta</taxon>
        <taxon>Embryophyta</taxon>
        <taxon>Tracheophyta</taxon>
        <taxon>Spermatophyta</taxon>
        <taxon>Magnoliopsida</taxon>
        <taxon>eudicotyledons</taxon>
        <taxon>Gunneridae</taxon>
        <taxon>Pentapetalae</taxon>
        <taxon>rosids</taxon>
        <taxon>fabids</taxon>
        <taxon>Fabales</taxon>
        <taxon>Fabaceae</taxon>
        <taxon>Papilionoideae</taxon>
        <taxon>50 kb inversion clade</taxon>
        <taxon>NPAAA clade</taxon>
        <taxon>indigoferoid/millettioid clade</taxon>
        <taxon>Phaseoleae</taxon>
        <taxon>Vigna</taxon>
    </lineage>
</organism>
<reference evidence="1 2" key="1">
    <citation type="journal article" date="2023" name="Life. Sci Alliance">
        <title>Evolutionary insights into 3D genome organization and epigenetic landscape of Vigna mungo.</title>
        <authorList>
            <person name="Junaid A."/>
            <person name="Singh B."/>
            <person name="Bhatia S."/>
        </authorList>
    </citation>
    <scope>NUCLEOTIDE SEQUENCE [LARGE SCALE GENOMIC DNA]</scope>
    <source>
        <strain evidence="1">Urdbean</strain>
    </source>
</reference>
<accession>A0AAQ3MJ13</accession>
<dbReference type="EMBL" id="CP144690">
    <property type="protein sequence ID" value="WVY91866.1"/>
    <property type="molecule type" value="Genomic_DNA"/>
</dbReference>
<evidence type="ECO:0000313" key="1">
    <source>
        <dbReference type="EMBL" id="WVY91866.1"/>
    </source>
</evidence>
<dbReference type="Proteomes" id="UP001374535">
    <property type="component" value="Chromosome 11"/>
</dbReference>
<sequence>MTCCHITTLTCYHNLLQQSETLIPNQTLGRRLQPPHHQQAPCRCTITSGQHPPSTKQSQIADAFVVIQTPWTLHLRHQSRTTMEVCSFAQPTNRKPRIARP</sequence>
<name>A0AAQ3MJ13_VIGMU</name>
<keyword evidence="2" id="KW-1185">Reference proteome</keyword>
<gene>
    <name evidence="1" type="ORF">V8G54_037380</name>
</gene>
<protein>
    <submittedName>
        <fullName evidence="1">Uncharacterized protein</fullName>
    </submittedName>
</protein>
<dbReference type="AlphaFoldDB" id="A0AAQ3MJ13"/>
<evidence type="ECO:0000313" key="2">
    <source>
        <dbReference type="Proteomes" id="UP001374535"/>
    </source>
</evidence>